<dbReference type="SMART" id="SM00382">
    <property type="entry name" value="AAA"/>
    <property type="match status" value="1"/>
</dbReference>
<evidence type="ECO:0000259" key="5">
    <source>
        <dbReference type="PROSITE" id="PS50893"/>
    </source>
</evidence>
<dbReference type="InterPro" id="IPR003439">
    <property type="entry name" value="ABC_transporter-like_ATP-bd"/>
</dbReference>
<evidence type="ECO:0000256" key="2">
    <source>
        <dbReference type="ARBA" id="ARBA00022448"/>
    </source>
</evidence>
<dbReference type="Gene3D" id="3.40.50.300">
    <property type="entry name" value="P-loop containing nucleotide triphosphate hydrolases"/>
    <property type="match status" value="1"/>
</dbReference>
<comment type="similarity">
    <text evidence="1">Belongs to the ABC transporter superfamily.</text>
</comment>
<dbReference type="InterPro" id="IPR003593">
    <property type="entry name" value="AAA+_ATPase"/>
</dbReference>
<keyword evidence="2" id="KW-0813">Transport</keyword>
<comment type="caution">
    <text evidence="6">The sequence shown here is derived from an EMBL/GenBank/DDBJ whole genome shotgun (WGS) entry which is preliminary data.</text>
</comment>
<dbReference type="PANTHER" id="PTHR43776:SF7">
    <property type="entry name" value="D,D-DIPEPTIDE TRANSPORT ATP-BINDING PROTEIN DDPF-RELATED"/>
    <property type="match status" value="1"/>
</dbReference>
<dbReference type="GO" id="GO:0016887">
    <property type="term" value="F:ATP hydrolysis activity"/>
    <property type="evidence" value="ECO:0007669"/>
    <property type="project" value="InterPro"/>
</dbReference>
<keyword evidence="4 6" id="KW-0067">ATP-binding</keyword>
<dbReference type="Pfam" id="PF08352">
    <property type="entry name" value="oligo_HPY"/>
    <property type="match status" value="1"/>
</dbReference>
<sequence length="499" mass="54865">MLQVEKLVKHYPVRAGTWSGRHALHAVGGIDLTIEAGETLGLVGESGSGKSTAGRCILRLEEPTGGRIVLDGVPVSGASEATLRTLRRRMQMVYQDPLDSLNPRLPVGAQVAEPIWLNRVASRREAGGRVRDLLELVGLPPETARRYPHQLSGGQQQRVAIARALAPEPSLLILDEPTASLDVSVQAQVAQLLAEIQARRGIAYLLISHDLMLVSALAHRVAVMYLGQIVEVGPVEDIFHRPAHPYTRALLSAAAKDTPEQQKPRILLRGEITSAIDPPETCRLYPRCPFARMHCLSRPAALEPFAPGRAVRCVRFLDEHRDGGWGRRQDLRHVDFLELFGEGRDVVGHAVDGFFAPPPKPLERPLVDAGRTFLIDLPRIHGDRDRRAGVLERAEAHRRDLLAEQLPHPRAEPPFPLVAAVSQVRDLRPVDGDGERQLGKAKLRREIAFREQLWHESLLDAAPFHDGDQHAEAPCRPAGPKQGVVVAAVTAVYTASIRC</sequence>
<dbReference type="GO" id="GO:0015833">
    <property type="term" value="P:peptide transport"/>
    <property type="evidence" value="ECO:0007669"/>
    <property type="project" value="InterPro"/>
</dbReference>
<evidence type="ECO:0000313" key="7">
    <source>
        <dbReference type="Proteomes" id="UP000320393"/>
    </source>
</evidence>
<dbReference type="NCBIfam" id="TIGR01727">
    <property type="entry name" value="oligo_HPY"/>
    <property type="match status" value="1"/>
</dbReference>
<keyword evidence="3" id="KW-0547">Nucleotide-binding</keyword>
<dbReference type="PROSITE" id="PS00211">
    <property type="entry name" value="ABC_TRANSPORTER_1"/>
    <property type="match status" value="1"/>
</dbReference>
<dbReference type="InterPro" id="IPR013563">
    <property type="entry name" value="Oligopep_ABC_C"/>
</dbReference>
<feature type="domain" description="ABC transporter" evidence="5">
    <location>
        <begin position="2"/>
        <end position="251"/>
    </location>
</feature>
<evidence type="ECO:0000256" key="3">
    <source>
        <dbReference type="ARBA" id="ARBA00022741"/>
    </source>
</evidence>
<dbReference type="GO" id="GO:0055085">
    <property type="term" value="P:transmembrane transport"/>
    <property type="evidence" value="ECO:0007669"/>
    <property type="project" value="UniProtKB-ARBA"/>
</dbReference>
<dbReference type="AlphaFoldDB" id="A0A537LWQ4"/>
<dbReference type="PROSITE" id="PS50893">
    <property type="entry name" value="ABC_TRANSPORTER_2"/>
    <property type="match status" value="1"/>
</dbReference>
<evidence type="ECO:0000256" key="4">
    <source>
        <dbReference type="ARBA" id="ARBA00022840"/>
    </source>
</evidence>
<organism evidence="6 7">
    <name type="scientific">Candidatus Segetimicrobium genomatis</name>
    <dbReference type="NCBI Taxonomy" id="2569760"/>
    <lineage>
        <taxon>Bacteria</taxon>
        <taxon>Bacillati</taxon>
        <taxon>Candidatus Sysuimicrobiota</taxon>
        <taxon>Candidatus Sysuimicrobiia</taxon>
        <taxon>Candidatus Sysuimicrobiales</taxon>
        <taxon>Candidatus Segetimicrobiaceae</taxon>
        <taxon>Candidatus Segetimicrobium</taxon>
    </lineage>
</organism>
<evidence type="ECO:0000313" key="6">
    <source>
        <dbReference type="EMBL" id="TMJ12448.1"/>
    </source>
</evidence>
<dbReference type="CDD" id="cd03257">
    <property type="entry name" value="ABC_NikE_OppD_transporters"/>
    <property type="match status" value="1"/>
</dbReference>
<dbReference type="GO" id="GO:0005524">
    <property type="term" value="F:ATP binding"/>
    <property type="evidence" value="ECO:0007669"/>
    <property type="project" value="UniProtKB-KW"/>
</dbReference>
<gene>
    <name evidence="6" type="ORF">E6H02_05930</name>
</gene>
<name>A0A537LWQ4_9BACT</name>
<dbReference type="FunFam" id="3.40.50.300:FF:000016">
    <property type="entry name" value="Oligopeptide ABC transporter ATP-binding component"/>
    <property type="match status" value="1"/>
</dbReference>
<dbReference type="InterPro" id="IPR017871">
    <property type="entry name" value="ABC_transporter-like_CS"/>
</dbReference>
<dbReference type="Pfam" id="PF00005">
    <property type="entry name" value="ABC_tran"/>
    <property type="match status" value="1"/>
</dbReference>
<dbReference type="PANTHER" id="PTHR43776">
    <property type="entry name" value="TRANSPORT ATP-BINDING PROTEIN"/>
    <property type="match status" value="1"/>
</dbReference>
<dbReference type="Proteomes" id="UP000320393">
    <property type="component" value="Unassembled WGS sequence"/>
</dbReference>
<protein>
    <submittedName>
        <fullName evidence="6">ABC transporter ATP-binding protein</fullName>
    </submittedName>
</protein>
<dbReference type="InterPro" id="IPR050319">
    <property type="entry name" value="ABC_transp_ATP-bind"/>
</dbReference>
<reference evidence="6 7" key="1">
    <citation type="journal article" date="2019" name="Nat. Microbiol.">
        <title>Mediterranean grassland soil C-N compound turnover is dependent on rainfall and depth, and is mediated by genomically divergent microorganisms.</title>
        <authorList>
            <person name="Diamond S."/>
            <person name="Andeer P.F."/>
            <person name="Li Z."/>
            <person name="Crits-Christoph A."/>
            <person name="Burstein D."/>
            <person name="Anantharaman K."/>
            <person name="Lane K.R."/>
            <person name="Thomas B.C."/>
            <person name="Pan C."/>
            <person name="Northen T.R."/>
            <person name="Banfield J.F."/>
        </authorList>
    </citation>
    <scope>NUCLEOTIDE SEQUENCE [LARGE SCALE GENOMIC DNA]</scope>
    <source>
        <strain evidence="6">NP_5</strain>
    </source>
</reference>
<dbReference type="SUPFAM" id="SSF52540">
    <property type="entry name" value="P-loop containing nucleoside triphosphate hydrolases"/>
    <property type="match status" value="1"/>
</dbReference>
<accession>A0A537LWQ4</accession>
<evidence type="ECO:0000256" key="1">
    <source>
        <dbReference type="ARBA" id="ARBA00005417"/>
    </source>
</evidence>
<dbReference type="EMBL" id="VBAM01000184">
    <property type="protein sequence ID" value="TMJ12448.1"/>
    <property type="molecule type" value="Genomic_DNA"/>
</dbReference>
<proteinExistence type="inferred from homology"/>
<dbReference type="InterPro" id="IPR027417">
    <property type="entry name" value="P-loop_NTPase"/>
</dbReference>